<evidence type="ECO:0000313" key="2">
    <source>
        <dbReference type="Proteomes" id="UP000588068"/>
    </source>
</evidence>
<evidence type="ECO:0000313" key="1">
    <source>
        <dbReference type="EMBL" id="MBB6096346.1"/>
    </source>
</evidence>
<organism evidence="1 2">
    <name type="scientific">Povalibacter uvarum</name>
    <dbReference type="NCBI Taxonomy" id="732238"/>
    <lineage>
        <taxon>Bacteria</taxon>
        <taxon>Pseudomonadati</taxon>
        <taxon>Pseudomonadota</taxon>
        <taxon>Gammaproteobacteria</taxon>
        <taxon>Steroidobacterales</taxon>
        <taxon>Steroidobacteraceae</taxon>
        <taxon>Povalibacter</taxon>
    </lineage>
</organism>
<name>A0A841HTW3_9GAMM</name>
<dbReference type="Proteomes" id="UP000588068">
    <property type="component" value="Unassembled WGS sequence"/>
</dbReference>
<dbReference type="EMBL" id="JACHHZ010000007">
    <property type="protein sequence ID" value="MBB6096346.1"/>
    <property type="molecule type" value="Genomic_DNA"/>
</dbReference>
<gene>
    <name evidence="1" type="ORF">HNQ60_005268</name>
</gene>
<reference evidence="1 2" key="1">
    <citation type="submission" date="2020-08" db="EMBL/GenBank/DDBJ databases">
        <title>Genomic Encyclopedia of Type Strains, Phase IV (KMG-IV): sequencing the most valuable type-strain genomes for metagenomic binning, comparative biology and taxonomic classification.</title>
        <authorList>
            <person name="Goeker M."/>
        </authorList>
    </citation>
    <scope>NUCLEOTIDE SEQUENCE [LARGE SCALE GENOMIC DNA]</scope>
    <source>
        <strain evidence="1 2">DSM 26723</strain>
    </source>
</reference>
<dbReference type="RefSeq" id="WP_184335730.1">
    <property type="nucleotide sequence ID" value="NZ_JACHHZ010000007.1"/>
</dbReference>
<proteinExistence type="predicted"/>
<keyword evidence="2" id="KW-1185">Reference proteome</keyword>
<sequence length="306" mass="34539">MPDYRKQFFDDPRAFFERYSINLPGNPEEAGKIGQLELMQSTFNKIEGAQNHLAGSSASKSFHKFKAGKASVHVSALAHNAAWQVDEIQKKATLVVRTAAKSVTRTEAESASLQWFLCLMLPWIQNGVTTMQLRKDSRADAFFTGQMNGCSFVVTGDPREPYVSHINCDDSSEYEDKYHQVLKDSGVKTKNALRLGREDYKLDAGGIAREEATVQQGLSDQNRKLQGGILTDTLCFVMGRRVEGKWEFFYQRVISQSYQYKNRLGRAGGLIKFLGRDNRQLNNVTVYRAITPYTKLWPEGLGRLTS</sequence>
<dbReference type="AlphaFoldDB" id="A0A841HTW3"/>
<protein>
    <submittedName>
        <fullName evidence="1">Uncharacterized protein</fullName>
    </submittedName>
</protein>
<comment type="caution">
    <text evidence="1">The sequence shown here is derived from an EMBL/GenBank/DDBJ whole genome shotgun (WGS) entry which is preliminary data.</text>
</comment>
<accession>A0A841HTW3</accession>